<dbReference type="InterPro" id="IPR053151">
    <property type="entry name" value="RNase_H-like"/>
</dbReference>
<reference evidence="2 3" key="1">
    <citation type="submission" date="2021-09" db="EMBL/GenBank/DDBJ databases">
        <title>Genomic insights and catalytic innovation underlie evolution of tropane alkaloids biosynthesis.</title>
        <authorList>
            <person name="Wang Y.-J."/>
            <person name="Tian T."/>
            <person name="Huang J.-P."/>
            <person name="Huang S.-X."/>
        </authorList>
    </citation>
    <scope>NUCLEOTIDE SEQUENCE [LARGE SCALE GENOMIC DNA]</scope>
    <source>
        <strain evidence="2">KIB-2018</strain>
        <tissue evidence="2">Leaf</tissue>
    </source>
</reference>
<dbReference type="InterPro" id="IPR012337">
    <property type="entry name" value="RNaseH-like_sf"/>
</dbReference>
<name>A0AAV8TH28_9ROSI</name>
<dbReference type="SUPFAM" id="SSF53098">
    <property type="entry name" value="Ribonuclease H-like"/>
    <property type="match status" value="1"/>
</dbReference>
<protein>
    <recommendedName>
        <fullName evidence="1">RNase H type-1 domain-containing protein</fullName>
    </recommendedName>
</protein>
<gene>
    <name evidence="2" type="ORF">K2173_021698</name>
</gene>
<dbReference type="PANTHER" id="PTHR47723">
    <property type="entry name" value="OS05G0353850 PROTEIN"/>
    <property type="match status" value="1"/>
</dbReference>
<dbReference type="EMBL" id="JAIWQS010000005">
    <property type="protein sequence ID" value="KAJ8766181.1"/>
    <property type="molecule type" value="Genomic_DNA"/>
</dbReference>
<sequence>MCPERLTSSVVPTSFAWDASMRATLGRTPPPRIRWLRCDDDSPLPGHGDQGKINADNSGDRVNDIDTADAEDEWQAANVLPLIIPLIAVIDEDVNTTVNSWRCFVDAAIFAEHRQTGCVAVLCDTHDSFVQAFSSVRNGVLLACQAEAVALRNALKWLVANHPGNGTIFTDAQSLFLAIRRNDMEDQSEIGFLVDECKSLLASRPDIRICWIRRTLNKVAHRLARASLSFSSFMTWNIIPVCIRILFD</sequence>
<keyword evidence="3" id="KW-1185">Reference proteome</keyword>
<comment type="caution">
    <text evidence="2">The sequence shown here is derived from an EMBL/GenBank/DDBJ whole genome shotgun (WGS) entry which is preliminary data.</text>
</comment>
<dbReference type="Pfam" id="PF13456">
    <property type="entry name" value="RVT_3"/>
    <property type="match status" value="1"/>
</dbReference>
<proteinExistence type="predicted"/>
<feature type="domain" description="RNase H type-1" evidence="1">
    <location>
        <begin position="105"/>
        <end position="226"/>
    </location>
</feature>
<evidence type="ECO:0000313" key="2">
    <source>
        <dbReference type="EMBL" id="KAJ8766181.1"/>
    </source>
</evidence>
<dbReference type="AlphaFoldDB" id="A0AAV8TH28"/>
<evidence type="ECO:0000313" key="3">
    <source>
        <dbReference type="Proteomes" id="UP001159364"/>
    </source>
</evidence>
<dbReference type="InterPro" id="IPR002156">
    <property type="entry name" value="RNaseH_domain"/>
</dbReference>
<dbReference type="PANTHER" id="PTHR47723:SF19">
    <property type="entry name" value="POLYNUCLEOTIDYL TRANSFERASE, RIBONUCLEASE H-LIKE SUPERFAMILY PROTEIN"/>
    <property type="match status" value="1"/>
</dbReference>
<accession>A0AAV8TH28</accession>
<dbReference type="CDD" id="cd06222">
    <property type="entry name" value="RNase_H_like"/>
    <property type="match status" value="1"/>
</dbReference>
<dbReference type="Proteomes" id="UP001159364">
    <property type="component" value="Linkage Group LG05"/>
</dbReference>
<dbReference type="InterPro" id="IPR036397">
    <property type="entry name" value="RNaseH_sf"/>
</dbReference>
<organism evidence="2 3">
    <name type="scientific">Erythroxylum novogranatense</name>
    <dbReference type="NCBI Taxonomy" id="1862640"/>
    <lineage>
        <taxon>Eukaryota</taxon>
        <taxon>Viridiplantae</taxon>
        <taxon>Streptophyta</taxon>
        <taxon>Embryophyta</taxon>
        <taxon>Tracheophyta</taxon>
        <taxon>Spermatophyta</taxon>
        <taxon>Magnoliopsida</taxon>
        <taxon>eudicotyledons</taxon>
        <taxon>Gunneridae</taxon>
        <taxon>Pentapetalae</taxon>
        <taxon>rosids</taxon>
        <taxon>fabids</taxon>
        <taxon>Malpighiales</taxon>
        <taxon>Erythroxylaceae</taxon>
        <taxon>Erythroxylum</taxon>
    </lineage>
</organism>
<evidence type="ECO:0000259" key="1">
    <source>
        <dbReference type="Pfam" id="PF13456"/>
    </source>
</evidence>
<dbReference type="GO" id="GO:0003676">
    <property type="term" value="F:nucleic acid binding"/>
    <property type="evidence" value="ECO:0007669"/>
    <property type="project" value="InterPro"/>
</dbReference>
<dbReference type="InterPro" id="IPR044730">
    <property type="entry name" value="RNase_H-like_dom_plant"/>
</dbReference>
<dbReference type="GO" id="GO:0004523">
    <property type="term" value="F:RNA-DNA hybrid ribonuclease activity"/>
    <property type="evidence" value="ECO:0007669"/>
    <property type="project" value="InterPro"/>
</dbReference>
<dbReference type="Gene3D" id="3.30.420.10">
    <property type="entry name" value="Ribonuclease H-like superfamily/Ribonuclease H"/>
    <property type="match status" value="1"/>
</dbReference>